<accession>A0A976NYA4</accession>
<dbReference type="GO" id="GO:0006631">
    <property type="term" value="P:fatty acid metabolic process"/>
    <property type="evidence" value="ECO:0007669"/>
    <property type="project" value="TreeGrafter"/>
</dbReference>
<organism evidence="4 5">
    <name type="scientific">Bremia lactucae</name>
    <name type="common">Lettuce downy mildew</name>
    <dbReference type="NCBI Taxonomy" id="4779"/>
    <lineage>
        <taxon>Eukaryota</taxon>
        <taxon>Sar</taxon>
        <taxon>Stramenopiles</taxon>
        <taxon>Oomycota</taxon>
        <taxon>Peronosporomycetes</taxon>
        <taxon>Peronosporales</taxon>
        <taxon>Peronosporaceae</taxon>
        <taxon>Bremia</taxon>
    </lineage>
</organism>
<dbReference type="Gene3D" id="3.40.50.12780">
    <property type="entry name" value="N-terminal domain of ligase-like"/>
    <property type="match status" value="1"/>
</dbReference>
<dbReference type="GO" id="GO:0031956">
    <property type="term" value="F:medium-chain fatty acid-CoA ligase activity"/>
    <property type="evidence" value="ECO:0007669"/>
    <property type="project" value="TreeGrafter"/>
</dbReference>
<evidence type="ECO:0000256" key="2">
    <source>
        <dbReference type="ARBA" id="ARBA00022598"/>
    </source>
</evidence>
<feature type="domain" description="AMP-dependent synthetase/ligase" evidence="3">
    <location>
        <begin position="29"/>
        <end position="134"/>
    </location>
</feature>
<dbReference type="PANTHER" id="PTHR43201">
    <property type="entry name" value="ACYL-COA SYNTHETASE"/>
    <property type="match status" value="1"/>
</dbReference>
<protein>
    <recommendedName>
        <fullName evidence="3">AMP-dependent synthetase/ligase domain-containing protein</fullName>
    </recommendedName>
</protein>
<reference evidence="4 5" key="1">
    <citation type="journal article" date="2021" name="Genome Biol.">
        <title>AFLAP: assembly-free linkage analysis pipeline using k-mers from genome sequencing data.</title>
        <authorList>
            <person name="Fletcher K."/>
            <person name="Zhang L."/>
            <person name="Gil J."/>
            <person name="Han R."/>
            <person name="Cavanaugh K."/>
            <person name="Michelmore R."/>
        </authorList>
    </citation>
    <scope>NUCLEOTIDE SEQUENCE [LARGE SCALE GENOMIC DNA]</scope>
    <source>
        <strain evidence="4 5">SF5</strain>
    </source>
</reference>
<evidence type="ECO:0000313" key="4">
    <source>
        <dbReference type="EMBL" id="TDH72353.1"/>
    </source>
</evidence>
<evidence type="ECO:0000256" key="1">
    <source>
        <dbReference type="ARBA" id="ARBA00006432"/>
    </source>
</evidence>
<dbReference type="SUPFAM" id="SSF56801">
    <property type="entry name" value="Acetyl-CoA synthetase-like"/>
    <property type="match status" value="1"/>
</dbReference>
<comment type="caution">
    <text evidence="4">The sequence shown here is derived from an EMBL/GenBank/DDBJ whole genome shotgun (WGS) entry which is preliminary data.</text>
</comment>
<sequence>MHAHLVRSKVLLRAAMGIRSASTVGGALDEAVVRMPHKEALRSIKQDVRYSFKELNAAVNELANGFLDLQFESGNVVALWLPNSIENVITQLAAARAGLTVAIIEPEVSQAEELAFILQDSNASGLVFEPKQGGRNQTEIVQGLFPELATFRQRKEVFRPKNFRHLHSIITTSWDPVEGMLNLNGMMINSPEPYVMKAVSKLLSKQTPLAVTYSKVDGHMPKKSEVLSHGDLLTHAEMLAKSLDLHATDKILLTGEKAGLTVGPLAAIARSAQIVLPSTEYDQDAVQQALKLENCSIVGSGLKHFARV</sequence>
<comment type="similarity">
    <text evidence="1">Belongs to the ATP-dependent AMP-binding enzyme family.</text>
</comment>
<gene>
    <name evidence="4" type="ORF">CCR75_000779</name>
</gene>
<dbReference type="RefSeq" id="XP_067821852.1">
    <property type="nucleotide sequence ID" value="XM_067958885.1"/>
</dbReference>
<keyword evidence="5" id="KW-1185">Reference proteome</keyword>
<proteinExistence type="inferred from homology"/>
<dbReference type="GeneID" id="94344556"/>
<name>A0A976NYA4_BRELC</name>
<evidence type="ECO:0000313" key="5">
    <source>
        <dbReference type="Proteomes" id="UP000294530"/>
    </source>
</evidence>
<dbReference type="PANTHER" id="PTHR43201:SF5">
    <property type="entry name" value="MEDIUM-CHAIN ACYL-COA LIGASE ACSF2, MITOCHONDRIAL"/>
    <property type="match status" value="1"/>
</dbReference>
<dbReference type="InterPro" id="IPR042099">
    <property type="entry name" value="ANL_N_sf"/>
</dbReference>
<dbReference type="Pfam" id="PF00501">
    <property type="entry name" value="AMP-binding"/>
    <property type="match status" value="1"/>
</dbReference>
<dbReference type="EMBL" id="SHOA02000012">
    <property type="protein sequence ID" value="TDH72353.1"/>
    <property type="molecule type" value="Genomic_DNA"/>
</dbReference>
<dbReference type="AlphaFoldDB" id="A0A976NYA4"/>
<keyword evidence="2" id="KW-0436">Ligase</keyword>
<evidence type="ECO:0000259" key="3">
    <source>
        <dbReference type="Pfam" id="PF00501"/>
    </source>
</evidence>
<dbReference type="KEGG" id="blac:94344556"/>
<dbReference type="InterPro" id="IPR000873">
    <property type="entry name" value="AMP-dep_synth/lig_dom"/>
</dbReference>
<dbReference type="Proteomes" id="UP000294530">
    <property type="component" value="Unassembled WGS sequence"/>
</dbReference>
<dbReference type="OrthoDB" id="10253115at2759"/>